<evidence type="ECO:0000313" key="1">
    <source>
        <dbReference type="EMBL" id="SCB24012.1"/>
    </source>
</evidence>
<dbReference type="SUPFAM" id="SSF53756">
    <property type="entry name" value="UDP-Glycosyltransferase/glycogen phosphorylase"/>
    <property type="match status" value="1"/>
</dbReference>
<organism evidence="1 2">
    <name type="scientific">Rhizobium lusitanum</name>
    <dbReference type="NCBI Taxonomy" id="293958"/>
    <lineage>
        <taxon>Bacteria</taxon>
        <taxon>Pseudomonadati</taxon>
        <taxon>Pseudomonadota</taxon>
        <taxon>Alphaproteobacteria</taxon>
        <taxon>Hyphomicrobiales</taxon>
        <taxon>Rhizobiaceae</taxon>
        <taxon>Rhizobium/Agrobacterium group</taxon>
        <taxon>Rhizobium</taxon>
    </lineage>
</organism>
<accession>A0A1C3V8C3</accession>
<dbReference type="PANTHER" id="PTHR45947:SF3">
    <property type="entry name" value="SULFOQUINOVOSYL TRANSFERASE SQD2"/>
    <property type="match status" value="1"/>
</dbReference>
<dbReference type="Gene3D" id="3.40.50.2000">
    <property type="entry name" value="Glycogen Phosphorylase B"/>
    <property type="match status" value="2"/>
</dbReference>
<sequence>MKIAFYAPLKSPDHPVPSGDRLMARQIMTVLRMAGHQVDVASELRSFTPTPEAGLRAEIARQAEGEVTRLLGRSHSESPPDLWFTYHPYYKTPDLIGPPVSRQFGIPYVTAEASYSRRHDDNGWGENQRLIADAVRSAAVNLCFTERDRIGLVDAIPDGRYERFLPFIDATPFGSPRGASASNRLITVAMLRRGDKFDSYVMLAEALKLIRDHDWTLTVIGDGPMRAEVTALFSTFDGDRITWLGERSTPEIAAELATAGIYVWPGCNEAYGLAYLEAQAAGLPVVAQATAGVPEVVMDGITGLLTPAGDLKAYADAIAQLLNDEEQRRIMAEAAHGFVHRERSLSAAAKRLEIILRKHLGDTYYER</sequence>
<dbReference type="PANTHER" id="PTHR45947">
    <property type="entry name" value="SULFOQUINOVOSYL TRANSFERASE SQD2"/>
    <property type="match status" value="1"/>
</dbReference>
<dbReference type="InterPro" id="IPR050194">
    <property type="entry name" value="Glycosyltransferase_grp1"/>
</dbReference>
<dbReference type="CDD" id="cd03801">
    <property type="entry name" value="GT4_PimA-like"/>
    <property type="match status" value="1"/>
</dbReference>
<evidence type="ECO:0000313" key="2">
    <source>
        <dbReference type="Proteomes" id="UP000199205"/>
    </source>
</evidence>
<name>A0A1C3V8C3_9HYPH</name>
<dbReference type="Pfam" id="PF13692">
    <property type="entry name" value="Glyco_trans_1_4"/>
    <property type="match status" value="1"/>
</dbReference>
<dbReference type="OrthoDB" id="5443996at2"/>
<proteinExistence type="predicted"/>
<keyword evidence="1" id="KW-0808">Transferase</keyword>
<reference evidence="1 2" key="1">
    <citation type="submission" date="2016-08" db="EMBL/GenBank/DDBJ databases">
        <authorList>
            <person name="Seilhamer J.J."/>
        </authorList>
    </citation>
    <scope>NUCLEOTIDE SEQUENCE [LARGE SCALE GENOMIC DNA]</scope>
    <source>
        <strain evidence="1 2">P1-7</strain>
    </source>
</reference>
<dbReference type="EMBL" id="FMAF01000004">
    <property type="protein sequence ID" value="SCB24012.1"/>
    <property type="molecule type" value="Genomic_DNA"/>
</dbReference>
<gene>
    <name evidence="1" type="ORF">GA0061101_104404</name>
</gene>
<dbReference type="RefSeq" id="WP_037192834.1">
    <property type="nucleotide sequence ID" value="NZ_FMAF01000004.1"/>
</dbReference>
<dbReference type="GO" id="GO:0016758">
    <property type="term" value="F:hexosyltransferase activity"/>
    <property type="evidence" value="ECO:0007669"/>
    <property type="project" value="TreeGrafter"/>
</dbReference>
<protein>
    <submittedName>
        <fullName evidence="1">Glycosyltransferase involved in cell wall bisynthesis</fullName>
    </submittedName>
</protein>
<dbReference type="AlphaFoldDB" id="A0A1C3V8C3"/>
<dbReference type="Proteomes" id="UP000199205">
    <property type="component" value="Unassembled WGS sequence"/>
</dbReference>